<dbReference type="EMBL" id="KZ998091">
    <property type="protein sequence ID" value="RKO86563.1"/>
    <property type="molecule type" value="Genomic_DNA"/>
</dbReference>
<evidence type="ECO:0000313" key="2">
    <source>
        <dbReference type="EMBL" id="RKO86563.1"/>
    </source>
</evidence>
<keyword evidence="3" id="KW-1185">Reference proteome</keyword>
<organism evidence="2 3">
    <name type="scientific">Blyttiomyces helicus</name>
    <dbReference type="NCBI Taxonomy" id="388810"/>
    <lineage>
        <taxon>Eukaryota</taxon>
        <taxon>Fungi</taxon>
        <taxon>Fungi incertae sedis</taxon>
        <taxon>Chytridiomycota</taxon>
        <taxon>Chytridiomycota incertae sedis</taxon>
        <taxon>Chytridiomycetes</taxon>
        <taxon>Chytridiomycetes incertae sedis</taxon>
        <taxon>Blyttiomyces</taxon>
    </lineage>
</organism>
<dbReference type="Proteomes" id="UP000269721">
    <property type="component" value="Unassembled WGS sequence"/>
</dbReference>
<feature type="region of interest" description="Disordered" evidence="1">
    <location>
        <begin position="155"/>
        <end position="191"/>
    </location>
</feature>
<feature type="compositionally biased region" description="Polar residues" evidence="1">
    <location>
        <begin position="172"/>
        <end position="191"/>
    </location>
</feature>
<dbReference type="AlphaFoldDB" id="A0A4P9W5G7"/>
<accession>A0A4P9W5G7</accession>
<evidence type="ECO:0000313" key="3">
    <source>
        <dbReference type="Proteomes" id="UP000269721"/>
    </source>
</evidence>
<evidence type="ECO:0000256" key="1">
    <source>
        <dbReference type="SAM" id="MobiDB-lite"/>
    </source>
</evidence>
<proteinExistence type="predicted"/>
<reference evidence="3" key="1">
    <citation type="journal article" date="2018" name="Nat. Microbiol.">
        <title>Leveraging single-cell genomics to expand the fungal tree of life.</title>
        <authorList>
            <person name="Ahrendt S.R."/>
            <person name="Quandt C.A."/>
            <person name="Ciobanu D."/>
            <person name="Clum A."/>
            <person name="Salamov A."/>
            <person name="Andreopoulos B."/>
            <person name="Cheng J.F."/>
            <person name="Woyke T."/>
            <person name="Pelin A."/>
            <person name="Henrissat B."/>
            <person name="Reynolds N.K."/>
            <person name="Benny G.L."/>
            <person name="Smith M.E."/>
            <person name="James T.Y."/>
            <person name="Grigoriev I.V."/>
        </authorList>
    </citation>
    <scope>NUCLEOTIDE SEQUENCE [LARGE SCALE GENOMIC DNA]</scope>
</reference>
<gene>
    <name evidence="2" type="ORF">BDK51DRAFT_42657</name>
</gene>
<protein>
    <submittedName>
        <fullName evidence="2">Uncharacterized protein</fullName>
    </submittedName>
</protein>
<sequence>MSRRKKGGTDYTHQTVRVAMQECGRVTLSRPHWVARGWNGIPYNRLILFLRSTFPILLTKTCAVTDSRNADTRTGTRGYYSSGISEPRVTVPTSEGITALGSSWPRAPAQQELVPIDPSPAFTRNIDGALGAEAGGDQQFDRVPPVARHRFEYRGHPTHKIPGTSPPRRTFGGTSHAPSTTLGMSSSPMTSQRTLHIGRLQMRADAREECESGYVEAVERTLDRASHVAL</sequence>
<name>A0A4P9W5G7_9FUNG</name>